<protein>
    <recommendedName>
        <fullName evidence="4 5">Small ribosomal subunit protein uS9</fullName>
    </recommendedName>
</protein>
<dbReference type="InterPro" id="IPR014721">
    <property type="entry name" value="Ribsml_uS5_D2-typ_fold_subgr"/>
</dbReference>
<name>A0A1G2DVH6_9BACT</name>
<dbReference type="Proteomes" id="UP000176752">
    <property type="component" value="Unassembled WGS sequence"/>
</dbReference>
<evidence type="ECO:0000256" key="3">
    <source>
        <dbReference type="ARBA" id="ARBA00023274"/>
    </source>
</evidence>
<dbReference type="InterPro" id="IPR020568">
    <property type="entry name" value="Ribosomal_Su5_D2-typ_SF"/>
</dbReference>
<reference evidence="7 8" key="1">
    <citation type="journal article" date="2016" name="Nat. Commun.">
        <title>Thousands of microbial genomes shed light on interconnected biogeochemical processes in an aquifer system.</title>
        <authorList>
            <person name="Anantharaman K."/>
            <person name="Brown C.T."/>
            <person name="Hug L.A."/>
            <person name="Sharon I."/>
            <person name="Castelle C.J."/>
            <person name="Probst A.J."/>
            <person name="Thomas B.C."/>
            <person name="Singh A."/>
            <person name="Wilkins M.J."/>
            <person name="Karaoz U."/>
            <person name="Brodie E.L."/>
            <person name="Williams K.H."/>
            <person name="Hubbard S.S."/>
            <person name="Banfield J.F."/>
        </authorList>
    </citation>
    <scope>NUCLEOTIDE SEQUENCE [LARGE SCALE GENOMIC DNA]</scope>
</reference>
<dbReference type="PROSITE" id="PS00360">
    <property type="entry name" value="RIBOSOMAL_S9"/>
    <property type="match status" value="1"/>
</dbReference>
<dbReference type="SUPFAM" id="SSF54211">
    <property type="entry name" value="Ribosomal protein S5 domain 2-like"/>
    <property type="match status" value="1"/>
</dbReference>
<dbReference type="PANTHER" id="PTHR21569">
    <property type="entry name" value="RIBOSOMAL PROTEIN S9"/>
    <property type="match status" value="1"/>
</dbReference>
<dbReference type="GO" id="GO:0003735">
    <property type="term" value="F:structural constituent of ribosome"/>
    <property type="evidence" value="ECO:0007669"/>
    <property type="project" value="InterPro"/>
</dbReference>
<evidence type="ECO:0000313" key="8">
    <source>
        <dbReference type="Proteomes" id="UP000176752"/>
    </source>
</evidence>
<dbReference type="InterPro" id="IPR000754">
    <property type="entry name" value="Ribosomal_uS9"/>
</dbReference>
<proteinExistence type="inferred from homology"/>
<dbReference type="AlphaFoldDB" id="A0A1G2DVH6"/>
<dbReference type="PANTHER" id="PTHR21569:SF1">
    <property type="entry name" value="SMALL RIBOSOMAL SUBUNIT PROTEIN US9M"/>
    <property type="match status" value="1"/>
</dbReference>
<dbReference type="InterPro" id="IPR023035">
    <property type="entry name" value="Ribosomal_uS9_bac/plastid"/>
</dbReference>
<organism evidence="7 8">
    <name type="scientific">Candidatus Nealsonbacteria bacterium RBG_13_36_15</name>
    <dbReference type="NCBI Taxonomy" id="1801660"/>
    <lineage>
        <taxon>Bacteria</taxon>
        <taxon>Candidatus Nealsoniibacteriota</taxon>
    </lineage>
</organism>
<dbReference type="GO" id="GO:0022627">
    <property type="term" value="C:cytosolic small ribosomal subunit"/>
    <property type="evidence" value="ECO:0007669"/>
    <property type="project" value="TreeGrafter"/>
</dbReference>
<evidence type="ECO:0000256" key="6">
    <source>
        <dbReference type="RuleBase" id="RU003815"/>
    </source>
</evidence>
<dbReference type="InterPro" id="IPR020574">
    <property type="entry name" value="Ribosomal_uS9_CS"/>
</dbReference>
<evidence type="ECO:0000256" key="4">
    <source>
        <dbReference type="ARBA" id="ARBA00035259"/>
    </source>
</evidence>
<dbReference type="Gene3D" id="3.30.230.10">
    <property type="match status" value="1"/>
</dbReference>
<accession>A0A1G2DVH6</accession>
<evidence type="ECO:0000256" key="5">
    <source>
        <dbReference type="HAMAP-Rule" id="MF_00532"/>
    </source>
</evidence>
<dbReference type="FunFam" id="3.30.230.10:FF:000001">
    <property type="entry name" value="30S ribosomal protein S9"/>
    <property type="match status" value="1"/>
</dbReference>
<evidence type="ECO:0000313" key="7">
    <source>
        <dbReference type="EMBL" id="OGZ17412.1"/>
    </source>
</evidence>
<sequence length="143" mass="16760">MKKVEEPALEKEKPDRYWAGVGRRKTSVARARIFAKGEKDFLVNYKPYQNYFPTLDCWQIASASLNKMKALDKLRVLVKVKGGGYHSQAEAVRHAIARALVKFNPNFRKRLRKAGFLTRDPRMRERKKFGLKRARRAPQWAKR</sequence>
<dbReference type="Pfam" id="PF00380">
    <property type="entry name" value="Ribosomal_S9"/>
    <property type="match status" value="1"/>
</dbReference>
<dbReference type="GO" id="GO:0003723">
    <property type="term" value="F:RNA binding"/>
    <property type="evidence" value="ECO:0007669"/>
    <property type="project" value="TreeGrafter"/>
</dbReference>
<gene>
    <name evidence="5" type="primary">rpsI</name>
    <name evidence="7" type="ORF">A2Z78_00675</name>
</gene>
<dbReference type="HAMAP" id="MF_00532_B">
    <property type="entry name" value="Ribosomal_uS9_B"/>
    <property type="match status" value="1"/>
</dbReference>
<keyword evidence="2 5" id="KW-0689">Ribosomal protein</keyword>
<comment type="caution">
    <text evidence="7">The sequence shown here is derived from an EMBL/GenBank/DDBJ whole genome shotgun (WGS) entry which is preliminary data.</text>
</comment>
<keyword evidence="3 5" id="KW-0687">Ribonucleoprotein</keyword>
<dbReference type="NCBIfam" id="NF001099">
    <property type="entry name" value="PRK00132.1"/>
    <property type="match status" value="1"/>
</dbReference>
<evidence type="ECO:0000256" key="2">
    <source>
        <dbReference type="ARBA" id="ARBA00022980"/>
    </source>
</evidence>
<dbReference type="EMBL" id="MHLV01000028">
    <property type="protein sequence ID" value="OGZ17412.1"/>
    <property type="molecule type" value="Genomic_DNA"/>
</dbReference>
<comment type="similarity">
    <text evidence="1 5 6">Belongs to the universal ribosomal protein uS9 family.</text>
</comment>
<dbReference type="STRING" id="1801660.A2Z78_00675"/>
<dbReference type="GO" id="GO:0006412">
    <property type="term" value="P:translation"/>
    <property type="evidence" value="ECO:0007669"/>
    <property type="project" value="UniProtKB-UniRule"/>
</dbReference>
<evidence type="ECO:0000256" key="1">
    <source>
        <dbReference type="ARBA" id="ARBA00005251"/>
    </source>
</evidence>